<dbReference type="Pfam" id="PF09650">
    <property type="entry name" value="PHA_gran_rgn"/>
    <property type="match status" value="1"/>
</dbReference>
<dbReference type="EMBL" id="CP036426">
    <property type="protein sequence ID" value="QDV35777.1"/>
    <property type="molecule type" value="Genomic_DNA"/>
</dbReference>
<proteinExistence type="predicted"/>
<dbReference type="InterPro" id="IPR013433">
    <property type="entry name" value="PHA_gran_rgn"/>
</dbReference>
<dbReference type="Proteomes" id="UP000317835">
    <property type="component" value="Chromosome"/>
</dbReference>
<sequence>MPLIEFTIKHERTEADAKARLEMAVDEAKRRYGPMIQKVEWSPDRDAVRLSATGALAEMRVDAERIHASIDLPLLSGLLGGRMATGLKEIIRKQLA</sequence>
<dbReference type="AlphaFoldDB" id="A0A518H4P5"/>
<reference evidence="1 2" key="1">
    <citation type="submission" date="2019-02" db="EMBL/GenBank/DDBJ databases">
        <title>Deep-cultivation of Planctomycetes and their phenomic and genomic characterization uncovers novel biology.</title>
        <authorList>
            <person name="Wiegand S."/>
            <person name="Jogler M."/>
            <person name="Boedeker C."/>
            <person name="Pinto D."/>
            <person name="Vollmers J."/>
            <person name="Rivas-Marin E."/>
            <person name="Kohn T."/>
            <person name="Peeters S.H."/>
            <person name="Heuer A."/>
            <person name="Rast P."/>
            <person name="Oberbeckmann S."/>
            <person name="Bunk B."/>
            <person name="Jeske O."/>
            <person name="Meyerdierks A."/>
            <person name="Storesund J.E."/>
            <person name="Kallscheuer N."/>
            <person name="Luecker S."/>
            <person name="Lage O.M."/>
            <person name="Pohl T."/>
            <person name="Merkel B.J."/>
            <person name="Hornburger P."/>
            <person name="Mueller R.-W."/>
            <person name="Bruemmer F."/>
            <person name="Labrenz M."/>
            <person name="Spormann A.M."/>
            <person name="Op den Camp H."/>
            <person name="Overmann J."/>
            <person name="Amann R."/>
            <person name="Jetten M.S.M."/>
            <person name="Mascher T."/>
            <person name="Medema M.H."/>
            <person name="Devos D.P."/>
            <person name="Kaster A.-K."/>
            <person name="Ovreas L."/>
            <person name="Rohde M."/>
            <person name="Galperin M.Y."/>
            <person name="Jogler C."/>
        </authorList>
    </citation>
    <scope>NUCLEOTIDE SEQUENCE [LARGE SCALE GENOMIC DNA]</scope>
    <source>
        <strain evidence="1 2">ElP</strain>
    </source>
</reference>
<dbReference type="KEGG" id="tpla:ElP_36850"/>
<keyword evidence="2" id="KW-1185">Reference proteome</keyword>
<organism evidence="1 2">
    <name type="scientific">Tautonia plasticadhaerens</name>
    <dbReference type="NCBI Taxonomy" id="2527974"/>
    <lineage>
        <taxon>Bacteria</taxon>
        <taxon>Pseudomonadati</taxon>
        <taxon>Planctomycetota</taxon>
        <taxon>Planctomycetia</taxon>
        <taxon>Isosphaerales</taxon>
        <taxon>Isosphaeraceae</taxon>
        <taxon>Tautonia</taxon>
    </lineage>
</organism>
<name>A0A518H4P5_9BACT</name>
<gene>
    <name evidence="1" type="ORF">ElP_36850</name>
</gene>
<protein>
    <recommendedName>
        <fullName evidence="3">Polyhydroxyalkanoic acid system protein (PHA_gran_rgn)</fullName>
    </recommendedName>
</protein>
<evidence type="ECO:0008006" key="3">
    <source>
        <dbReference type="Google" id="ProtNLM"/>
    </source>
</evidence>
<dbReference type="RefSeq" id="WP_145271585.1">
    <property type="nucleotide sequence ID" value="NZ_CP036426.1"/>
</dbReference>
<accession>A0A518H4P5</accession>
<evidence type="ECO:0000313" key="2">
    <source>
        <dbReference type="Proteomes" id="UP000317835"/>
    </source>
</evidence>
<dbReference type="OrthoDB" id="284840at2"/>
<evidence type="ECO:0000313" key="1">
    <source>
        <dbReference type="EMBL" id="QDV35777.1"/>
    </source>
</evidence>